<gene>
    <name evidence="1" type="ORF">RO1_06760</name>
</gene>
<dbReference type="EMBL" id="FP929050">
    <property type="protein sequence ID" value="CBL11407.1"/>
    <property type="molecule type" value="Genomic_DNA"/>
</dbReference>
<evidence type="ECO:0000313" key="2">
    <source>
        <dbReference type="Proteomes" id="UP000008953"/>
    </source>
</evidence>
<accession>D4KVL7</accession>
<name>D4KVL7_9FIRM</name>
<dbReference type="AlphaFoldDB" id="D4KVL7"/>
<dbReference type="PATRIC" id="fig|718255.3.peg.1878"/>
<dbReference type="KEGG" id="rix:RO1_06760"/>
<dbReference type="HOGENOM" id="CLU_112340_0_0_9"/>
<dbReference type="Proteomes" id="UP000008953">
    <property type="component" value="Chromosome"/>
</dbReference>
<evidence type="ECO:0000313" key="1">
    <source>
        <dbReference type="EMBL" id="CBL11407.1"/>
    </source>
</evidence>
<evidence type="ECO:0008006" key="3">
    <source>
        <dbReference type="Google" id="ProtNLM"/>
    </source>
</evidence>
<reference evidence="1 2" key="1">
    <citation type="submission" date="2010-03" db="EMBL/GenBank/DDBJ databases">
        <title>The genome sequence of Roseburia intestinalis XB6B4.</title>
        <authorList>
            <consortium name="metaHIT consortium -- http://www.metahit.eu/"/>
            <person name="Pajon A."/>
            <person name="Turner K."/>
            <person name="Parkhill J."/>
            <person name="Bernalier A."/>
        </authorList>
    </citation>
    <scope>NUCLEOTIDE SEQUENCE [LARGE SCALE GENOMIC DNA]</scope>
    <source>
        <strain evidence="1 2">XB6B4</strain>
    </source>
</reference>
<reference evidence="1 2" key="2">
    <citation type="submission" date="2010-03" db="EMBL/GenBank/DDBJ databases">
        <authorList>
            <person name="Pajon A."/>
        </authorList>
    </citation>
    <scope>NUCLEOTIDE SEQUENCE [LARGE SCALE GENOMIC DNA]</scope>
    <source>
        <strain evidence="1 2">XB6B4</strain>
    </source>
</reference>
<organism evidence="1 2">
    <name type="scientific">Roseburia intestinalis XB6B4</name>
    <dbReference type="NCBI Taxonomy" id="718255"/>
    <lineage>
        <taxon>Bacteria</taxon>
        <taxon>Bacillati</taxon>
        <taxon>Bacillota</taxon>
        <taxon>Clostridia</taxon>
        <taxon>Lachnospirales</taxon>
        <taxon>Lachnospiraceae</taxon>
        <taxon>Roseburia</taxon>
    </lineage>
</organism>
<protein>
    <recommendedName>
        <fullName evidence="3">DUF1795 domain-containing protein</fullName>
    </recommendedName>
</protein>
<proteinExistence type="predicted"/>
<sequence>MMLPKNFVPLDPDMTKNKYPSEHRPETILTDETGTINLMFQYMEGEVSDATIENFRSQIFGMMKRVNPGIKEREIGSVDVLGKKIAYVEFSNPAMDGKLYNLMFYLAVKGQPLMGSFNCRTKEMKYWRPVAFEMIQSIETVETIE</sequence>